<evidence type="ECO:0000313" key="1">
    <source>
        <dbReference type="EMBL" id="JAH99711.1"/>
    </source>
</evidence>
<accession>A0A0E9XB83</accession>
<name>A0A0E9XB83_ANGAN</name>
<dbReference type="AlphaFoldDB" id="A0A0E9XB83"/>
<organism evidence="1">
    <name type="scientific">Anguilla anguilla</name>
    <name type="common">European freshwater eel</name>
    <name type="synonym">Muraena anguilla</name>
    <dbReference type="NCBI Taxonomy" id="7936"/>
    <lineage>
        <taxon>Eukaryota</taxon>
        <taxon>Metazoa</taxon>
        <taxon>Chordata</taxon>
        <taxon>Craniata</taxon>
        <taxon>Vertebrata</taxon>
        <taxon>Euteleostomi</taxon>
        <taxon>Actinopterygii</taxon>
        <taxon>Neopterygii</taxon>
        <taxon>Teleostei</taxon>
        <taxon>Anguilliformes</taxon>
        <taxon>Anguillidae</taxon>
        <taxon>Anguilla</taxon>
    </lineage>
</organism>
<reference evidence="1" key="2">
    <citation type="journal article" date="2015" name="Fish Shellfish Immunol.">
        <title>Early steps in the European eel (Anguilla anguilla)-Vibrio vulnificus interaction in the gills: Role of the RtxA13 toxin.</title>
        <authorList>
            <person name="Callol A."/>
            <person name="Pajuelo D."/>
            <person name="Ebbesson L."/>
            <person name="Teles M."/>
            <person name="MacKenzie S."/>
            <person name="Amaro C."/>
        </authorList>
    </citation>
    <scope>NUCLEOTIDE SEQUENCE</scope>
</reference>
<reference evidence="1" key="1">
    <citation type="submission" date="2014-11" db="EMBL/GenBank/DDBJ databases">
        <authorList>
            <person name="Amaro Gonzalez C."/>
        </authorList>
    </citation>
    <scope>NUCLEOTIDE SEQUENCE</scope>
</reference>
<sequence>MFHFHCFGKHSTLCTKIITKLLYYHHINIFAFTSFVPPSSSVGGGNAPIRWLTNRQ</sequence>
<dbReference type="EMBL" id="GBXM01008866">
    <property type="protein sequence ID" value="JAH99711.1"/>
    <property type="molecule type" value="Transcribed_RNA"/>
</dbReference>
<protein>
    <submittedName>
        <fullName evidence="1">Uncharacterized protein</fullName>
    </submittedName>
</protein>
<proteinExistence type="predicted"/>